<dbReference type="CDD" id="cd22701">
    <property type="entry name" value="FHA_FKH1-like"/>
    <property type="match status" value="1"/>
</dbReference>
<name>A0AAW1RS64_9CHLO</name>
<dbReference type="Gene3D" id="2.60.200.20">
    <property type="match status" value="1"/>
</dbReference>
<gene>
    <name evidence="4" type="ORF">WJX74_005980</name>
</gene>
<feature type="domain" description="FHA" evidence="3">
    <location>
        <begin position="32"/>
        <end position="86"/>
    </location>
</feature>
<feature type="region of interest" description="Disordered" evidence="2">
    <location>
        <begin position="119"/>
        <end position="240"/>
    </location>
</feature>
<keyword evidence="1" id="KW-0539">Nucleus</keyword>
<keyword evidence="5" id="KW-1185">Reference proteome</keyword>
<dbReference type="AlphaFoldDB" id="A0AAW1RS64"/>
<feature type="compositionally biased region" description="Polar residues" evidence="2">
    <location>
        <begin position="214"/>
        <end position="231"/>
    </location>
</feature>
<dbReference type="EMBL" id="JALJOS010000007">
    <property type="protein sequence ID" value="KAK9836684.1"/>
    <property type="molecule type" value="Genomic_DNA"/>
</dbReference>
<feature type="compositionally biased region" description="Polar residues" evidence="2">
    <location>
        <begin position="157"/>
        <end position="203"/>
    </location>
</feature>
<dbReference type="GO" id="GO:0043565">
    <property type="term" value="F:sequence-specific DNA binding"/>
    <property type="evidence" value="ECO:0007669"/>
    <property type="project" value="TreeGrafter"/>
</dbReference>
<reference evidence="4 5" key="1">
    <citation type="journal article" date="2024" name="Nat. Commun.">
        <title>Phylogenomics reveals the evolutionary origins of lichenization in chlorophyte algae.</title>
        <authorList>
            <person name="Puginier C."/>
            <person name="Libourel C."/>
            <person name="Otte J."/>
            <person name="Skaloud P."/>
            <person name="Haon M."/>
            <person name="Grisel S."/>
            <person name="Petersen M."/>
            <person name="Berrin J.G."/>
            <person name="Delaux P.M."/>
            <person name="Dal Grande F."/>
            <person name="Keller J."/>
        </authorList>
    </citation>
    <scope>NUCLEOTIDE SEQUENCE [LARGE SCALE GENOMIC DNA]</scope>
    <source>
        <strain evidence="4 5">SAG 2145</strain>
    </source>
</reference>
<evidence type="ECO:0000313" key="4">
    <source>
        <dbReference type="EMBL" id="KAK9836684.1"/>
    </source>
</evidence>
<accession>A0AAW1RS64</accession>
<comment type="caution">
    <text evidence="4">The sequence shown here is derived from an EMBL/GenBank/DDBJ whole genome shotgun (WGS) entry which is preliminary data.</text>
</comment>
<dbReference type="Pfam" id="PF00498">
    <property type="entry name" value="FHA"/>
    <property type="match status" value="1"/>
</dbReference>
<dbReference type="GO" id="GO:0005634">
    <property type="term" value="C:nucleus"/>
    <property type="evidence" value="ECO:0007669"/>
    <property type="project" value="TreeGrafter"/>
</dbReference>
<dbReference type="PANTHER" id="PTHR21712:SF29">
    <property type="entry name" value="PRE-RRNA-PROCESSING PROTEIN FHL1"/>
    <property type="match status" value="1"/>
</dbReference>
<dbReference type="SUPFAM" id="SSF49879">
    <property type="entry name" value="SMAD/FHA domain"/>
    <property type="match status" value="1"/>
</dbReference>
<dbReference type="PANTHER" id="PTHR21712">
    <property type="entry name" value="PRE-RRNA-PROCESSING PROTEIN FHL1"/>
    <property type="match status" value="1"/>
</dbReference>
<evidence type="ECO:0000256" key="1">
    <source>
        <dbReference type="ARBA" id="ARBA00023242"/>
    </source>
</evidence>
<dbReference type="InterPro" id="IPR008984">
    <property type="entry name" value="SMAD_FHA_dom_sf"/>
</dbReference>
<evidence type="ECO:0000256" key="2">
    <source>
        <dbReference type="SAM" id="MobiDB-lite"/>
    </source>
</evidence>
<dbReference type="InterPro" id="IPR000253">
    <property type="entry name" value="FHA_dom"/>
</dbReference>
<evidence type="ECO:0000313" key="5">
    <source>
        <dbReference type="Proteomes" id="UP001438707"/>
    </source>
</evidence>
<evidence type="ECO:0000259" key="3">
    <source>
        <dbReference type="PROSITE" id="PS50006"/>
    </source>
</evidence>
<protein>
    <recommendedName>
        <fullName evidence="3">FHA domain-containing protein</fullName>
    </recommendedName>
</protein>
<dbReference type="PROSITE" id="PS50006">
    <property type="entry name" value="FHA_DOMAIN"/>
    <property type="match status" value="1"/>
</dbReference>
<dbReference type="Proteomes" id="UP001438707">
    <property type="component" value="Unassembled WGS sequence"/>
</dbReference>
<sequence>MTAAPADERIDKSGFALLKGENLEVYVKKYVIELGRRSKSATLDVVLGDNMNLSRQHAQILFDFEKGHWCISVLGKNGVSVNGKHYGPPERCPLASQDLINMGEQSFWFLLPRQQGASAAGSKRKKAATSRAKTPAEGSAKRKAPSKVKAPAAMASLRTSPSDAAAQQQSHQPNTSTSEPDPTSSRILDSLQHSAGVDGQSNQGPPPIAYNGMHQPQQQINSGSSGEQHLMQQHDHHPPE</sequence>
<dbReference type="InterPro" id="IPR045178">
    <property type="entry name" value="Fhl1/FHA1"/>
</dbReference>
<dbReference type="GO" id="GO:0060962">
    <property type="term" value="P:regulation of ribosomal protein gene transcription by RNA polymerase II"/>
    <property type="evidence" value="ECO:0007669"/>
    <property type="project" value="InterPro"/>
</dbReference>
<organism evidence="4 5">
    <name type="scientific">Apatococcus lobatus</name>
    <dbReference type="NCBI Taxonomy" id="904363"/>
    <lineage>
        <taxon>Eukaryota</taxon>
        <taxon>Viridiplantae</taxon>
        <taxon>Chlorophyta</taxon>
        <taxon>core chlorophytes</taxon>
        <taxon>Trebouxiophyceae</taxon>
        <taxon>Chlorellales</taxon>
        <taxon>Chlorellaceae</taxon>
        <taxon>Apatococcus</taxon>
    </lineage>
</organism>
<proteinExistence type="predicted"/>